<dbReference type="FunFam" id="3.40.50.980:FF:000002">
    <property type="entry name" value="Enterobactin synthetase component F"/>
    <property type="match status" value="1"/>
</dbReference>
<dbReference type="PANTHER" id="PTHR45527:SF14">
    <property type="entry name" value="PLIPASTATIN SYNTHASE SUBUNIT B"/>
    <property type="match status" value="1"/>
</dbReference>
<keyword evidence="1" id="KW-0596">Phosphopantetheine</keyword>
<evidence type="ECO:0000313" key="8">
    <source>
        <dbReference type="Proteomes" id="UP000501753"/>
    </source>
</evidence>
<dbReference type="GO" id="GO:0005829">
    <property type="term" value="C:cytosol"/>
    <property type="evidence" value="ECO:0007669"/>
    <property type="project" value="TreeGrafter"/>
</dbReference>
<accession>A0A3Q9KV09</accession>
<feature type="region of interest" description="Disordered" evidence="3">
    <location>
        <begin position="183"/>
        <end position="208"/>
    </location>
</feature>
<dbReference type="Proteomes" id="UP000501753">
    <property type="component" value="Chromosome"/>
</dbReference>
<dbReference type="InterPro" id="IPR042099">
    <property type="entry name" value="ANL_N_sf"/>
</dbReference>
<dbReference type="InterPro" id="IPR025110">
    <property type="entry name" value="AMP-bd_C"/>
</dbReference>
<dbReference type="OrthoDB" id="2472181at2"/>
<evidence type="ECO:0000313" key="7">
    <source>
        <dbReference type="Proteomes" id="UP000271291"/>
    </source>
</evidence>
<dbReference type="InterPro" id="IPR009081">
    <property type="entry name" value="PP-bd_ACP"/>
</dbReference>
<keyword evidence="6" id="KW-0436">Ligase</keyword>
<dbReference type="InterPro" id="IPR010071">
    <property type="entry name" value="AA_adenyl_dom"/>
</dbReference>
<gene>
    <name evidence="6" type="ORF">DDJ31_05170</name>
    <name evidence="5" type="ORF">ELQ87_34095</name>
</gene>
<keyword evidence="8" id="KW-1185">Reference proteome</keyword>
<evidence type="ECO:0000313" key="5">
    <source>
        <dbReference type="EMBL" id="AZS90188.1"/>
    </source>
</evidence>
<evidence type="ECO:0000256" key="1">
    <source>
        <dbReference type="ARBA" id="ARBA00022450"/>
    </source>
</evidence>
<name>A0A3Q9KV09_STRGD</name>
<dbReference type="Gene3D" id="3.40.50.12780">
    <property type="entry name" value="N-terminal domain of ligase-like"/>
    <property type="match status" value="1"/>
</dbReference>
<evidence type="ECO:0000259" key="4">
    <source>
        <dbReference type="PROSITE" id="PS50075"/>
    </source>
</evidence>
<evidence type="ECO:0000313" key="6">
    <source>
        <dbReference type="EMBL" id="QCN90393.1"/>
    </source>
</evidence>
<reference evidence="5 7" key="2">
    <citation type="submission" date="2018-12" db="EMBL/GenBank/DDBJ databases">
        <title>Streptomyces griseoviridis F1-27 complete genome.</title>
        <authorList>
            <person name="Mariita R.M."/>
            <person name="Sello J.K."/>
        </authorList>
    </citation>
    <scope>NUCLEOTIDE SEQUENCE [LARGE SCALE GENOMIC DNA]</scope>
    <source>
        <strain evidence="5 7">F1-27</strain>
    </source>
</reference>
<dbReference type="Pfam" id="PF00501">
    <property type="entry name" value="AMP-binding"/>
    <property type="match status" value="1"/>
</dbReference>
<evidence type="ECO:0000256" key="3">
    <source>
        <dbReference type="SAM" id="MobiDB-lite"/>
    </source>
</evidence>
<dbReference type="EMBL" id="CP034687">
    <property type="protein sequence ID" value="AZS90188.1"/>
    <property type="molecule type" value="Genomic_DNA"/>
</dbReference>
<feature type="domain" description="Carrier" evidence="4">
    <location>
        <begin position="603"/>
        <end position="678"/>
    </location>
</feature>
<dbReference type="InterPro" id="IPR020845">
    <property type="entry name" value="AMP-binding_CS"/>
</dbReference>
<dbReference type="PROSITE" id="PS00455">
    <property type="entry name" value="AMP_BINDING"/>
    <property type="match status" value="1"/>
</dbReference>
<dbReference type="InterPro" id="IPR020806">
    <property type="entry name" value="PKS_PP-bd"/>
</dbReference>
<organism evidence="5 7">
    <name type="scientific">Streptomyces griseoviridis</name>
    <dbReference type="NCBI Taxonomy" id="45398"/>
    <lineage>
        <taxon>Bacteria</taxon>
        <taxon>Bacillati</taxon>
        <taxon>Actinomycetota</taxon>
        <taxon>Actinomycetes</taxon>
        <taxon>Kitasatosporales</taxon>
        <taxon>Streptomycetaceae</taxon>
        <taxon>Streptomyces</taxon>
    </lineage>
</organism>
<sequence>MSNRGRGARPAKCVGCPAHFVVRPSETHRIPARARPGGVRGVTFRSVEQDGFRVESGQRTLVELFEGVVARFPDRVAVTADGRDLTYRALDARSAAVAGRLRETGAGPGALVGLLLPRTGALPVGLLGLIRSGAAYVPLDPGYPEERIDWTLEDADVTSVVTTTELAKRFTGTGVDIVVLDEETGADPGRAPGQDVREGRAAHPAADRAPVAAPSAADLAYVIHTSGSTGLPKGVQVEHRQVVGLFDATRDLFDFDENDVWALFHSIAFDFSVWEFWGALLSGGRLVVVPQAVARVPRDLHRLLREERVTVLNQTPSAFARLAAVDGPPLDGLRWVVFGGERLEPASLRGWFDRHGDQRPRLVNMYGITEATVHASHRPLTAADCAAPGSPIGVPLDDLAFQVLDEDGVPVPDGTPGELYLSGDGLARGYLNRPELEKERFLELVGADGTVRRCYRTGDRVVALPDGGYGYLGRTDDQLKIRGYRVEPGEIEAVLLADSAVSAAVAVAHDYGESEGGGGGVDGDVRVLAYVASDTPAADLAPRLGDRAAAVLPAHMRPSAYVVLPELPLTRNGKADRARLPDPRTATAHAPVAVAVPDQDGAAGPTPTEARIAGIWREVLDLPDLGTDTDFFDLGGTSLSLLRMFARTNAAFGTDLDITVLIDGATVAALARHVDTALAAGPR</sequence>
<dbReference type="GO" id="GO:0017000">
    <property type="term" value="P:antibiotic biosynthetic process"/>
    <property type="evidence" value="ECO:0007669"/>
    <property type="project" value="UniProtKB-ARBA"/>
</dbReference>
<dbReference type="AlphaFoldDB" id="A0A3Q9KV09"/>
<dbReference type="KEGG" id="sgd:ELQ87_34095"/>
<dbReference type="FunFam" id="3.40.50.12780:FF:000012">
    <property type="entry name" value="Non-ribosomal peptide synthetase"/>
    <property type="match status" value="1"/>
</dbReference>
<dbReference type="PROSITE" id="PS50075">
    <property type="entry name" value="CARRIER"/>
    <property type="match status" value="1"/>
</dbReference>
<dbReference type="GO" id="GO:0031177">
    <property type="term" value="F:phosphopantetheine binding"/>
    <property type="evidence" value="ECO:0007669"/>
    <property type="project" value="InterPro"/>
</dbReference>
<dbReference type="Gene3D" id="3.30.300.30">
    <property type="match status" value="1"/>
</dbReference>
<dbReference type="InterPro" id="IPR045851">
    <property type="entry name" value="AMP-bd_C_sf"/>
</dbReference>
<dbReference type="Proteomes" id="UP000271291">
    <property type="component" value="Chromosome"/>
</dbReference>
<proteinExistence type="predicted"/>
<dbReference type="Pfam" id="PF13193">
    <property type="entry name" value="AMP-binding_C"/>
    <property type="match status" value="1"/>
</dbReference>
<dbReference type="GO" id="GO:0044550">
    <property type="term" value="P:secondary metabolite biosynthetic process"/>
    <property type="evidence" value="ECO:0007669"/>
    <property type="project" value="TreeGrafter"/>
</dbReference>
<dbReference type="PANTHER" id="PTHR45527">
    <property type="entry name" value="NONRIBOSOMAL PEPTIDE SYNTHETASE"/>
    <property type="match status" value="1"/>
</dbReference>
<evidence type="ECO:0000256" key="2">
    <source>
        <dbReference type="ARBA" id="ARBA00022553"/>
    </source>
</evidence>
<keyword evidence="2" id="KW-0597">Phosphoprotein</keyword>
<dbReference type="InterPro" id="IPR036736">
    <property type="entry name" value="ACP-like_sf"/>
</dbReference>
<dbReference type="Pfam" id="PF00550">
    <property type="entry name" value="PP-binding"/>
    <property type="match status" value="1"/>
</dbReference>
<dbReference type="Gene3D" id="1.10.1200.10">
    <property type="entry name" value="ACP-like"/>
    <property type="match status" value="1"/>
</dbReference>
<dbReference type="GO" id="GO:0043041">
    <property type="term" value="P:amino acid activation for nonribosomal peptide biosynthetic process"/>
    <property type="evidence" value="ECO:0007669"/>
    <property type="project" value="TreeGrafter"/>
</dbReference>
<dbReference type="SUPFAM" id="SSF47336">
    <property type="entry name" value="ACP-like"/>
    <property type="match status" value="1"/>
</dbReference>
<reference evidence="6 8" key="1">
    <citation type="submission" date="2018-04" db="EMBL/GenBank/DDBJ databases">
        <title>Complete genome sequences of Streptomyces griseoviridis K61 and characterization of antagonistic properties of biological control agents.</title>
        <authorList>
            <person name="Mariita R.M."/>
            <person name="Sello J.K."/>
        </authorList>
    </citation>
    <scope>NUCLEOTIDE SEQUENCE [LARGE SCALE GENOMIC DNA]</scope>
    <source>
        <strain evidence="6 8">K61</strain>
    </source>
</reference>
<dbReference type="NCBIfam" id="TIGR01733">
    <property type="entry name" value="AA-adenyl-dom"/>
    <property type="match status" value="1"/>
</dbReference>
<dbReference type="InterPro" id="IPR000873">
    <property type="entry name" value="AMP-dep_synth/lig_dom"/>
</dbReference>
<dbReference type="GO" id="GO:0016874">
    <property type="term" value="F:ligase activity"/>
    <property type="evidence" value="ECO:0007669"/>
    <property type="project" value="UniProtKB-KW"/>
</dbReference>
<dbReference type="SUPFAM" id="SSF56801">
    <property type="entry name" value="Acetyl-CoA synthetase-like"/>
    <property type="match status" value="1"/>
</dbReference>
<protein>
    <submittedName>
        <fullName evidence="6">Alanine-phosphoribitol ligase</fullName>
    </submittedName>
    <submittedName>
        <fullName evidence="5">Amino acid adenylation domain-containing protein</fullName>
    </submittedName>
</protein>
<dbReference type="EMBL" id="CP029078">
    <property type="protein sequence ID" value="QCN90393.1"/>
    <property type="molecule type" value="Genomic_DNA"/>
</dbReference>
<dbReference type="SMART" id="SM00823">
    <property type="entry name" value="PKS_PP"/>
    <property type="match status" value="1"/>
</dbReference>